<evidence type="ECO:0000313" key="3">
    <source>
        <dbReference type="Proteomes" id="UP001056384"/>
    </source>
</evidence>
<sequence>MIEEAFPSPVVPNDSYEHPPMQPSATPRNSCVELCSPPAYTPPERLPRYIDGGSLAERLACPNMQEAFAIPVTYNRVPMIAPLPNHPYSTYHELMLLAPGMPFKRFLREVEEKAGAYILSERPSRRLMSKEKVVFIPVLKLNVGRGRFLRRSNIVKSAINAQNWSAVVAILQEKRTGAELKVKFWTERPGSAEETLRKERVACAYMNVESTISDVALGSGDYSTSSVEAVRTHI</sequence>
<evidence type="ECO:0000313" key="2">
    <source>
        <dbReference type="EMBL" id="USW50118.1"/>
    </source>
</evidence>
<dbReference type="Proteomes" id="UP001056384">
    <property type="component" value="Chromosome 2"/>
</dbReference>
<dbReference type="EMBL" id="CP099419">
    <property type="protein sequence ID" value="USW50118.1"/>
    <property type="molecule type" value="Genomic_DNA"/>
</dbReference>
<name>A0A9Q9EI98_9PEZI</name>
<gene>
    <name evidence="2" type="ORF">Slin15195_G034370</name>
</gene>
<evidence type="ECO:0000256" key="1">
    <source>
        <dbReference type="SAM" id="MobiDB-lite"/>
    </source>
</evidence>
<keyword evidence="3" id="KW-1185">Reference proteome</keyword>
<accession>A0A9Q9EI98</accession>
<dbReference type="AlphaFoldDB" id="A0A9Q9EI98"/>
<feature type="region of interest" description="Disordered" evidence="1">
    <location>
        <begin position="1"/>
        <end position="29"/>
    </location>
</feature>
<protein>
    <submittedName>
        <fullName evidence="2">Uncharacterized protein</fullName>
    </submittedName>
</protein>
<reference evidence="2" key="1">
    <citation type="submission" date="2022-06" db="EMBL/GenBank/DDBJ databases">
        <title>Complete genome sequences of two strains of the flax pathogen Septoria linicola.</title>
        <authorList>
            <person name="Lapalu N."/>
            <person name="Simon A."/>
            <person name="Demenou B."/>
            <person name="Paumier D."/>
            <person name="Guillot M.-P."/>
            <person name="Gout L."/>
            <person name="Valade R."/>
        </authorList>
    </citation>
    <scope>NUCLEOTIDE SEQUENCE</scope>
    <source>
        <strain evidence="2">SE15195</strain>
    </source>
</reference>
<proteinExistence type="predicted"/>
<organism evidence="2 3">
    <name type="scientific">Septoria linicola</name>
    <dbReference type="NCBI Taxonomy" id="215465"/>
    <lineage>
        <taxon>Eukaryota</taxon>
        <taxon>Fungi</taxon>
        <taxon>Dikarya</taxon>
        <taxon>Ascomycota</taxon>
        <taxon>Pezizomycotina</taxon>
        <taxon>Dothideomycetes</taxon>
        <taxon>Dothideomycetidae</taxon>
        <taxon>Mycosphaerellales</taxon>
        <taxon>Mycosphaerellaceae</taxon>
        <taxon>Septoria</taxon>
    </lineage>
</organism>